<dbReference type="InterPro" id="IPR037682">
    <property type="entry name" value="TonB_C"/>
</dbReference>
<dbReference type="EMBL" id="BANC01000167">
    <property type="protein sequence ID" value="GAN82169.1"/>
    <property type="molecule type" value="Genomic_DNA"/>
</dbReference>
<gene>
    <name evidence="12" type="ORF">Aam_170_013</name>
</gene>
<keyword evidence="13" id="KW-1185">Reference proteome</keyword>
<evidence type="ECO:0000256" key="3">
    <source>
        <dbReference type="ARBA" id="ARBA00022448"/>
    </source>
</evidence>
<dbReference type="GO" id="GO:0055085">
    <property type="term" value="P:transmembrane transport"/>
    <property type="evidence" value="ECO:0007669"/>
    <property type="project" value="InterPro"/>
</dbReference>
<dbReference type="NCBIfam" id="TIGR01352">
    <property type="entry name" value="tonB_Cterm"/>
    <property type="match status" value="1"/>
</dbReference>
<dbReference type="InterPro" id="IPR006260">
    <property type="entry name" value="TonB/TolA_C"/>
</dbReference>
<organism evidence="12 13">
    <name type="scientific">Acidocella aminolytica 101 = DSM 11237</name>
    <dbReference type="NCBI Taxonomy" id="1120923"/>
    <lineage>
        <taxon>Bacteria</taxon>
        <taxon>Pseudomonadati</taxon>
        <taxon>Pseudomonadota</taxon>
        <taxon>Alphaproteobacteria</taxon>
        <taxon>Acetobacterales</taxon>
        <taxon>Acidocellaceae</taxon>
        <taxon>Acidocella</taxon>
    </lineage>
</organism>
<dbReference type="PROSITE" id="PS52015">
    <property type="entry name" value="TONB_CTD"/>
    <property type="match status" value="1"/>
</dbReference>
<name>A0A0D6PMZ7_9PROT</name>
<evidence type="ECO:0000256" key="7">
    <source>
        <dbReference type="ARBA" id="ARBA00022927"/>
    </source>
</evidence>
<protein>
    <recommendedName>
        <fullName evidence="11">TonB C-terminal domain-containing protein</fullName>
    </recommendedName>
</protein>
<evidence type="ECO:0000259" key="11">
    <source>
        <dbReference type="PROSITE" id="PS52015"/>
    </source>
</evidence>
<keyword evidence="7" id="KW-0653">Protein transport</keyword>
<feature type="compositionally biased region" description="Pro residues" evidence="10">
    <location>
        <begin position="99"/>
        <end position="123"/>
    </location>
</feature>
<keyword evidence="6" id="KW-0812">Transmembrane</keyword>
<comment type="subcellular location">
    <subcellularLocation>
        <location evidence="1">Cell inner membrane</location>
        <topology evidence="1">Single-pass membrane protein</topology>
        <orientation evidence="1">Periplasmic side</orientation>
    </subcellularLocation>
</comment>
<dbReference type="RefSeq" id="WP_048880564.1">
    <property type="nucleotide sequence ID" value="NZ_BANC01000167.1"/>
</dbReference>
<evidence type="ECO:0000313" key="12">
    <source>
        <dbReference type="EMBL" id="GAN82169.1"/>
    </source>
</evidence>
<keyword evidence="5" id="KW-0997">Cell inner membrane</keyword>
<dbReference type="OrthoDB" id="7284512at2"/>
<dbReference type="STRING" id="1120923.SAMN02746095_03691"/>
<dbReference type="GO" id="GO:0015031">
    <property type="term" value="P:protein transport"/>
    <property type="evidence" value="ECO:0007669"/>
    <property type="project" value="UniProtKB-KW"/>
</dbReference>
<dbReference type="PANTHER" id="PTHR33446:SF2">
    <property type="entry name" value="PROTEIN TONB"/>
    <property type="match status" value="1"/>
</dbReference>
<dbReference type="Gene3D" id="3.30.1150.10">
    <property type="match status" value="1"/>
</dbReference>
<keyword evidence="3" id="KW-0813">Transport</keyword>
<evidence type="ECO:0000313" key="13">
    <source>
        <dbReference type="Proteomes" id="UP000032668"/>
    </source>
</evidence>
<keyword evidence="8" id="KW-1133">Transmembrane helix</keyword>
<evidence type="ECO:0000256" key="9">
    <source>
        <dbReference type="ARBA" id="ARBA00023136"/>
    </source>
</evidence>
<evidence type="ECO:0000256" key="5">
    <source>
        <dbReference type="ARBA" id="ARBA00022519"/>
    </source>
</evidence>
<dbReference type="Pfam" id="PF03544">
    <property type="entry name" value="TonB_C"/>
    <property type="match status" value="1"/>
</dbReference>
<evidence type="ECO:0000256" key="8">
    <source>
        <dbReference type="ARBA" id="ARBA00022989"/>
    </source>
</evidence>
<dbReference type="InterPro" id="IPR051045">
    <property type="entry name" value="TonB-dependent_transducer"/>
</dbReference>
<feature type="region of interest" description="Disordered" evidence="10">
    <location>
        <begin position="86"/>
        <end position="124"/>
    </location>
</feature>
<dbReference type="PANTHER" id="PTHR33446">
    <property type="entry name" value="PROTEIN TONB-RELATED"/>
    <property type="match status" value="1"/>
</dbReference>
<evidence type="ECO:0000256" key="2">
    <source>
        <dbReference type="ARBA" id="ARBA00006555"/>
    </source>
</evidence>
<evidence type="ECO:0000256" key="10">
    <source>
        <dbReference type="SAM" id="MobiDB-lite"/>
    </source>
</evidence>
<keyword evidence="4" id="KW-1003">Cell membrane</keyword>
<keyword evidence="9" id="KW-0472">Membrane</keyword>
<sequence length="233" mass="25171">MTGPAVSFSAAQLAGSPRMFLRATVADRLVPDWRRQQHWPWRPAWWAGVAHLALVGGVFLAGTIHLPHPPPEQVVINIVPETTAPLVHPPAPKQAESQPPLPLPPPPSPLPAAPLPLPPPMPQAAPRQMAVQARETSSQAVEVLHPAVPFADNRAPDYPQAAIAAGERGVVRFKLYLGADGRVRRFQLTQSSGYADLDASVRAAALGWRYHPATRGKVAVPFVVTFHVEFVPH</sequence>
<dbReference type="SUPFAM" id="SSF74653">
    <property type="entry name" value="TolA/TonB C-terminal domain"/>
    <property type="match status" value="1"/>
</dbReference>
<proteinExistence type="inferred from homology"/>
<dbReference type="AlphaFoldDB" id="A0A0D6PMZ7"/>
<reference evidence="12 13" key="1">
    <citation type="submission" date="2012-11" db="EMBL/GenBank/DDBJ databases">
        <title>Whole genome sequence of Acidocella aminolytica 101 = DSM 11237.</title>
        <authorList>
            <person name="Azuma Y."/>
            <person name="Higashiura N."/>
            <person name="Hirakawa H."/>
            <person name="Matsushita K."/>
        </authorList>
    </citation>
    <scope>NUCLEOTIDE SEQUENCE [LARGE SCALE GENOMIC DNA]</scope>
    <source>
        <strain evidence="13">101 / DSM 11237</strain>
    </source>
</reference>
<dbReference type="Proteomes" id="UP000032668">
    <property type="component" value="Unassembled WGS sequence"/>
</dbReference>
<dbReference type="GO" id="GO:0005886">
    <property type="term" value="C:plasma membrane"/>
    <property type="evidence" value="ECO:0007669"/>
    <property type="project" value="UniProtKB-SubCell"/>
</dbReference>
<feature type="domain" description="TonB C-terminal" evidence="11">
    <location>
        <begin position="143"/>
        <end position="233"/>
    </location>
</feature>
<evidence type="ECO:0000256" key="4">
    <source>
        <dbReference type="ARBA" id="ARBA00022475"/>
    </source>
</evidence>
<evidence type="ECO:0000256" key="6">
    <source>
        <dbReference type="ARBA" id="ARBA00022692"/>
    </source>
</evidence>
<accession>A0A0D6PMZ7</accession>
<comment type="similarity">
    <text evidence="2">Belongs to the TonB family.</text>
</comment>
<comment type="caution">
    <text evidence="12">The sequence shown here is derived from an EMBL/GenBank/DDBJ whole genome shotgun (WGS) entry which is preliminary data.</text>
</comment>
<evidence type="ECO:0000256" key="1">
    <source>
        <dbReference type="ARBA" id="ARBA00004383"/>
    </source>
</evidence>